<feature type="transmembrane region" description="Helical" evidence="7">
    <location>
        <begin position="109"/>
        <end position="129"/>
    </location>
</feature>
<feature type="transmembrane region" description="Helical" evidence="7">
    <location>
        <begin position="135"/>
        <end position="155"/>
    </location>
</feature>
<keyword evidence="5 7" id="KW-1133">Transmembrane helix</keyword>
<evidence type="ECO:0000256" key="7">
    <source>
        <dbReference type="SAM" id="Phobius"/>
    </source>
</evidence>
<dbReference type="AlphaFoldDB" id="A0ABD3DCI8"/>
<organism evidence="9 10">
    <name type="scientific">Castilleja foliolosa</name>
    <dbReference type="NCBI Taxonomy" id="1961234"/>
    <lineage>
        <taxon>Eukaryota</taxon>
        <taxon>Viridiplantae</taxon>
        <taxon>Streptophyta</taxon>
        <taxon>Embryophyta</taxon>
        <taxon>Tracheophyta</taxon>
        <taxon>Spermatophyta</taxon>
        <taxon>Magnoliopsida</taxon>
        <taxon>eudicotyledons</taxon>
        <taxon>Gunneridae</taxon>
        <taxon>Pentapetalae</taxon>
        <taxon>asterids</taxon>
        <taxon>lamiids</taxon>
        <taxon>Lamiales</taxon>
        <taxon>Orobanchaceae</taxon>
        <taxon>Pedicularideae</taxon>
        <taxon>Castillejinae</taxon>
        <taxon>Castilleja</taxon>
    </lineage>
</organism>
<keyword evidence="9" id="KW-0031">Aminopeptidase</keyword>
<comment type="subcellular location">
    <subcellularLocation>
        <location evidence="1">Membrane</location>
    </subcellularLocation>
</comment>
<dbReference type="GO" id="GO:0016020">
    <property type="term" value="C:membrane"/>
    <property type="evidence" value="ECO:0007669"/>
    <property type="project" value="UniProtKB-SubCell"/>
</dbReference>
<gene>
    <name evidence="9" type="primary">AAP1</name>
    <name evidence="9" type="ORF">CASFOL_017878</name>
</gene>
<dbReference type="PANTHER" id="PTHR48017">
    <property type="entry name" value="OS05G0424000 PROTEIN-RELATED"/>
    <property type="match status" value="1"/>
</dbReference>
<evidence type="ECO:0000259" key="8">
    <source>
        <dbReference type="Pfam" id="PF01490"/>
    </source>
</evidence>
<evidence type="ECO:0000256" key="6">
    <source>
        <dbReference type="ARBA" id="ARBA00023136"/>
    </source>
</evidence>
<keyword evidence="10" id="KW-1185">Reference proteome</keyword>
<keyword evidence="9" id="KW-0645">Protease</keyword>
<sequence>MKQATLIGITISTVFYMLCGVLGYAAFGNNAPGNFLTGFGFYEPFWLVAFANLCIVIHLIGAYQVFCQPLFMFVENWSRQKWKGNKLINAERSVVIPFFGVFELSLFRLFWRTIYVICTTILAMLFPFFNNIVGLIGAAAFWPLTVYFPTEMYIARSKMPSFSLRWIMLRTLTSVCLVISLLAVAGSVQGLVKSVTKFKPFHSVS</sequence>
<evidence type="ECO:0000256" key="1">
    <source>
        <dbReference type="ARBA" id="ARBA00004370"/>
    </source>
</evidence>
<feature type="transmembrane region" description="Helical" evidence="7">
    <location>
        <begin position="7"/>
        <end position="27"/>
    </location>
</feature>
<proteinExistence type="predicted"/>
<protein>
    <submittedName>
        <fullName evidence="9">Arginine/alanine aminopeptidase</fullName>
    </submittedName>
</protein>
<dbReference type="EMBL" id="JAVIJP010000019">
    <property type="protein sequence ID" value="KAL3638507.1"/>
    <property type="molecule type" value="Genomic_DNA"/>
</dbReference>
<feature type="domain" description="Amino acid transporter transmembrane" evidence="8">
    <location>
        <begin position="1"/>
        <end position="192"/>
    </location>
</feature>
<keyword evidence="6 7" id="KW-0472">Membrane</keyword>
<dbReference type="GO" id="GO:0006865">
    <property type="term" value="P:amino acid transport"/>
    <property type="evidence" value="ECO:0007669"/>
    <property type="project" value="UniProtKB-KW"/>
</dbReference>
<evidence type="ECO:0000256" key="5">
    <source>
        <dbReference type="ARBA" id="ARBA00022989"/>
    </source>
</evidence>
<evidence type="ECO:0000256" key="4">
    <source>
        <dbReference type="ARBA" id="ARBA00022970"/>
    </source>
</evidence>
<dbReference type="InterPro" id="IPR013057">
    <property type="entry name" value="AA_transpt_TM"/>
</dbReference>
<evidence type="ECO:0000313" key="10">
    <source>
        <dbReference type="Proteomes" id="UP001632038"/>
    </source>
</evidence>
<comment type="caution">
    <text evidence="9">The sequence shown here is derived from an EMBL/GenBank/DDBJ whole genome shotgun (WGS) entry which is preliminary data.</text>
</comment>
<keyword evidence="2" id="KW-0813">Transport</keyword>
<dbReference type="GO" id="GO:0004177">
    <property type="term" value="F:aminopeptidase activity"/>
    <property type="evidence" value="ECO:0007669"/>
    <property type="project" value="UniProtKB-KW"/>
</dbReference>
<evidence type="ECO:0000313" key="9">
    <source>
        <dbReference type="EMBL" id="KAL3638507.1"/>
    </source>
</evidence>
<dbReference type="Proteomes" id="UP001632038">
    <property type="component" value="Unassembled WGS sequence"/>
</dbReference>
<evidence type="ECO:0000256" key="2">
    <source>
        <dbReference type="ARBA" id="ARBA00022448"/>
    </source>
</evidence>
<feature type="transmembrane region" description="Helical" evidence="7">
    <location>
        <begin position="167"/>
        <end position="192"/>
    </location>
</feature>
<keyword evidence="4" id="KW-0029">Amino-acid transport</keyword>
<evidence type="ECO:0000256" key="3">
    <source>
        <dbReference type="ARBA" id="ARBA00022692"/>
    </source>
</evidence>
<name>A0ABD3DCI8_9LAMI</name>
<dbReference type="Pfam" id="PF01490">
    <property type="entry name" value="Aa_trans"/>
    <property type="match status" value="1"/>
</dbReference>
<feature type="transmembrane region" description="Helical" evidence="7">
    <location>
        <begin position="47"/>
        <end position="74"/>
    </location>
</feature>
<accession>A0ABD3DCI8</accession>
<keyword evidence="3 7" id="KW-0812">Transmembrane</keyword>
<keyword evidence="9" id="KW-0378">Hydrolase</keyword>
<reference evidence="10" key="1">
    <citation type="journal article" date="2024" name="IScience">
        <title>Strigolactones Initiate the Formation of Haustorium-like Structures in Castilleja.</title>
        <authorList>
            <person name="Buerger M."/>
            <person name="Peterson D."/>
            <person name="Chory J."/>
        </authorList>
    </citation>
    <scope>NUCLEOTIDE SEQUENCE [LARGE SCALE GENOMIC DNA]</scope>
</reference>